<sequence>MSYNLNKDKFEVRKRLANSWETPLSWTFCSAPFYCCFTMLCPCCAAYQQRARALLYNWSRYICCAGMMPCSGSLGERNCPQLCLALEVTCCFSIAVQTTRMLIQDELQLRNSLCDNFIIGAMVCLQYLNCVCDLIACVASFAATESDGTFGWLGEMSVLIDQISQSCYCVVCSCLQTQQHVELNKRDGVLLVRTAPNIQKMTRT</sequence>
<evidence type="ECO:0000313" key="2">
    <source>
        <dbReference type="Proteomes" id="UP000822688"/>
    </source>
</evidence>
<keyword evidence="2" id="KW-1185">Reference proteome</keyword>
<proteinExistence type="predicted"/>
<dbReference type="EMBL" id="CM026426">
    <property type="protein sequence ID" value="KAG0574645.1"/>
    <property type="molecule type" value="Genomic_DNA"/>
</dbReference>
<organism evidence="1 2">
    <name type="scientific">Ceratodon purpureus</name>
    <name type="common">Fire moss</name>
    <name type="synonym">Dicranum purpureum</name>
    <dbReference type="NCBI Taxonomy" id="3225"/>
    <lineage>
        <taxon>Eukaryota</taxon>
        <taxon>Viridiplantae</taxon>
        <taxon>Streptophyta</taxon>
        <taxon>Embryophyta</taxon>
        <taxon>Bryophyta</taxon>
        <taxon>Bryophytina</taxon>
        <taxon>Bryopsida</taxon>
        <taxon>Dicranidae</taxon>
        <taxon>Pseudoditrichales</taxon>
        <taxon>Ditrichaceae</taxon>
        <taxon>Ceratodon</taxon>
    </lineage>
</organism>
<dbReference type="EMBL" id="CM026426">
    <property type="protein sequence ID" value="KAG0574646.1"/>
    <property type="molecule type" value="Genomic_DNA"/>
</dbReference>
<protein>
    <submittedName>
        <fullName evidence="1">Uncharacterized protein</fullName>
    </submittedName>
</protein>
<evidence type="ECO:0000313" key="1">
    <source>
        <dbReference type="EMBL" id="KAG0574645.1"/>
    </source>
</evidence>
<dbReference type="Proteomes" id="UP000822688">
    <property type="component" value="Chromosome V"/>
</dbReference>
<reference evidence="1" key="1">
    <citation type="submission" date="2020-06" db="EMBL/GenBank/DDBJ databases">
        <title>WGS assembly of Ceratodon purpureus strain R40.</title>
        <authorList>
            <person name="Carey S.B."/>
            <person name="Jenkins J."/>
            <person name="Shu S."/>
            <person name="Lovell J.T."/>
            <person name="Sreedasyam A."/>
            <person name="Maumus F."/>
            <person name="Tiley G.P."/>
            <person name="Fernandez-Pozo N."/>
            <person name="Barry K."/>
            <person name="Chen C."/>
            <person name="Wang M."/>
            <person name="Lipzen A."/>
            <person name="Daum C."/>
            <person name="Saski C.A."/>
            <person name="Payton A.C."/>
            <person name="Mcbreen J.C."/>
            <person name="Conrad R.E."/>
            <person name="Kollar L.M."/>
            <person name="Olsson S."/>
            <person name="Huttunen S."/>
            <person name="Landis J.B."/>
            <person name="Wickett N.J."/>
            <person name="Johnson M.G."/>
            <person name="Rensing S.A."/>
            <person name="Grimwood J."/>
            <person name="Schmutz J."/>
            <person name="Mcdaniel S.F."/>
        </authorList>
    </citation>
    <scope>NUCLEOTIDE SEQUENCE</scope>
    <source>
        <strain evidence="1">R40</strain>
    </source>
</reference>
<dbReference type="PANTHER" id="PTHR31152:SF23">
    <property type="entry name" value="PLAC8 FAMILY PROTEIN"/>
    <property type="match status" value="1"/>
</dbReference>
<dbReference type="PANTHER" id="PTHR31152">
    <property type="entry name" value="PLAC8 FAMILY PROTEIN"/>
    <property type="match status" value="1"/>
</dbReference>
<accession>A0A8T0HVB6</accession>
<dbReference type="AlphaFoldDB" id="A0A8T0HVB6"/>
<comment type="caution">
    <text evidence="1">The sequence shown here is derived from an EMBL/GenBank/DDBJ whole genome shotgun (WGS) entry which is preliminary data.</text>
</comment>
<name>A0A8T0HVB6_CERPU</name>
<gene>
    <name evidence="1" type="ORF">KC19_VG279500</name>
</gene>